<dbReference type="Ensembl" id="ENSCCAT00000041128.1">
    <property type="protein sequence ID" value="ENSCCAP00000023622.1"/>
    <property type="gene ID" value="ENSCCAG00000029255.1"/>
</dbReference>
<feature type="region of interest" description="Disordered" evidence="13">
    <location>
        <begin position="891"/>
        <end position="923"/>
    </location>
</feature>
<evidence type="ECO:0000256" key="12">
    <source>
        <dbReference type="SAM" id="Coils"/>
    </source>
</evidence>
<evidence type="ECO:0000256" key="5">
    <source>
        <dbReference type="ARBA" id="ARBA00022741"/>
    </source>
</evidence>
<keyword evidence="3" id="KW-0597">Phosphoprotein</keyword>
<organism evidence="15 16">
    <name type="scientific">Cebus imitator</name>
    <name type="common">Panamanian white-faced capuchin</name>
    <name type="synonym">Cebus capucinus imitator</name>
    <dbReference type="NCBI Taxonomy" id="2715852"/>
    <lineage>
        <taxon>Eukaryota</taxon>
        <taxon>Metazoa</taxon>
        <taxon>Chordata</taxon>
        <taxon>Craniata</taxon>
        <taxon>Vertebrata</taxon>
        <taxon>Euteleostomi</taxon>
        <taxon>Mammalia</taxon>
        <taxon>Eutheria</taxon>
        <taxon>Euarchontoglires</taxon>
        <taxon>Primates</taxon>
        <taxon>Haplorrhini</taxon>
        <taxon>Platyrrhini</taxon>
        <taxon>Cebidae</taxon>
        <taxon>Cebinae</taxon>
        <taxon>Cebus</taxon>
    </lineage>
</organism>
<reference evidence="15" key="2">
    <citation type="submission" date="2025-09" db="UniProtKB">
        <authorList>
            <consortium name="Ensembl"/>
        </authorList>
    </citation>
    <scope>IDENTIFICATION</scope>
</reference>
<dbReference type="GO" id="GO:0008017">
    <property type="term" value="F:microtubule binding"/>
    <property type="evidence" value="ECO:0007669"/>
    <property type="project" value="InterPro"/>
</dbReference>
<reference evidence="15" key="1">
    <citation type="submission" date="2025-08" db="UniProtKB">
        <authorList>
            <consortium name="Ensembl"/>
        </authorList>
    </citation>
    <scope>IDENTIFICATION</scope>
</reference>
<proteinExistence type="inferred from homology"/>
<dbReference type="GO" id="GO:0007097">
    <property type="term" value="P:nuclear migration"/>
    <property type="evidence" value="ECO:0007669"/>
    <property type="project" value="UniProtKB-ARBA"/>
</dbReference>
<evidence type="ECO:0000313" key="16">
    <source>
        <dbReference type="Proteomes" id="UP000233040"/>
    </source>
</evidence>
<dbReference type="SUPFAM" id="SSF52540">
    <property type="entry name" value="P-loop containing nucleoside triphosphate hydrolases"/>
    <property type="match status" value="1"/>
</dbReference>
<dbReference type="GO" id="GO:1904115">
    <property type="term" value="C:axon cytoplasm"/>
    <property type="evidence" value="ECO:0007669"/>
    <property type="project" value="GOC"/>
</dbReference>
<evidence type="ECO:0000313" key="15">
    <source>
        <dbReference type="Ensembl" id="ENSCCAP00000023622.1"/>
    </source>
</evidence>
<evidence type="ECO:0000256" key="6">
    <source>
        <dbReference type="ARBA" id="ARBA00022840"/>
    </source>
</evidence>
<dbReference type="Gene3D" id="6.10.250.1590">
    <property type="match status" value="1"/>
</dbReference>
<dbReference type="InterPro" id="IPR027640">
    <property type="entry name" value="Kinesin-like_fam"/>
</dbReference>
<dbReference type="FunFam" id="3.40.850.10:FF:000067">
    <property type="entry name" value="Kinesin-like protein"/>
    <property type="match status" value="1"/>
</dbReference>
<feature type="coiled-coil region" evidence="12">
    <location>
        <begin position="502"/>
        <end position="814"/>
    </location>
</feature>
<dbReference type="GO" id="GO:0048489">
    <property type="term" value="P:synaptic vesicle transport"/>
    <property type="evidence" value="ECO:0007669"/>
    <property type="project" value="UniProtKB-ARBA"/>
</dbReference>
<feature type="region of interest" description="Disordered" evidence="13">
    <location>
        <begin position="817"/>
        <end position="850"/>
    </location>
</feature>
<dbReference type="InterPro" id="IPR027417">
    <property type="entry name" value="P-loop_NTPase"/>
</dbReference>
<gene>
    <name evidence="15" type="primary">KIF5A</name>
</gene>
<comment type="subcellular location">
    <subcellularLocation>
        <location evidence="1">Cytoplasm</location>
        <location evidence="1">Cytoskeleton</location>
    </subcellularLocation>
</comment>
<protein>
    <recommendedName>
        <fullName evidence="11">Kinesin-like protein</fullName>
    </recommendedName>
</protein>
<dbReference type="GO" id="GO:0007292">
    <property type="term" value="P:female gamete generation"/>
    <property type="evidence" value="ECO:0007669"/>
    <property type="project" value="UniProtKB-ARBA"/>
</dbReference>
<dbReference type="GO" id="GO:0005524">
    <property type="term" value="F:ATP binding"/>
    <property type="evidence" value="ECO:0007669"/>
    <property type="project" value="UniProtKB-KW"/>
</dbReference>
<dbReference type="CDD" id="cd23649">
    <property type="entry name" value="Khc_CBD_cc"/>
    <property type="match status" value="1"/>
</dbReference>
<dbReference type="Pfam" id="PF00225">
    <property type="entry name" value="Kinesin"/>
    <property type="match status" value="1"/>
</dbReference>
<keyword evidence="16" id="KW-1185">Reference proteome</keyword>
<evidence type="ECO:0000256" key="13">
    <source>
        <dbReference type="SAM" id="MobiDB-lite"/>
    </source>
</evidence>
<evidence type="ECO:0000256" key="7">
    <source>
        <dbReference type="ARBA" id="ARBA00023054"/>
    </source>
</evidence>
<dbReference type="GO" id="GO:0030951">
    <property type="term" value="P:establishment or maintenance of microtubule cytoskeleton polarity"/>
    <property type="evidence" value="ECO:0007669"/>
    <property type="project" value="UniProtKB-ARBA"/>
</dbReference>
<dbReference type="PROSITE" id="PS00411">
    <property type="entry name" value="KINESIN_MOTOR_1"/>
    <property type="match status" value="1"/>
</dbReference>
<dbReference type="PRINTS" id="PR00380">
    <property type="entry name" value="KINESINHEAVY"/>
</dbReference>
<dbReference type="GO" id="GO:0005874">
    <property type="term" value="C:microtubule"/>
    <property type="evidence" value="ECO:0007669"/>
    <property type="project" value="UniProtKB-KW"/>
</dbReference>
<comment type="similarity">
    <text evidence="10 11">Belongs to the TRAFAC class myosin-kinesin ATPase superfamily. Kinesin family.</text>
</comment>
<dbReference type="Gene3D" id="3.40.850.10">
    <property type="entry name" value="Kinesin motor domain"/>
    <property type="match status" value="1"/>
</dbReference>
<sequence length="943" mass="107280">MAETNNECSIKVLCRFRPLNQAEILRGDKFIPIFQGDDSVVIGVSYFEIYLDKIRDLLDVTKTNLSVHEDKNRVPFVKGCTERFVSSPEEILDVIDEGKSNRHVAVTNMNEHSSRSHSIFLINIKQENMETEQKLSGKLYLVDLAGSEKVSKTGAEGAVLDEAKNINKSLSALGNVISALAEGTKSYVPYRDSKMTRILQDSLGGNCRTTMFICCSPSSYNDAETKSTLMFGQRAKTIKNTASVNLELTAEQWKKKYEKEKEKTKAQKETIAKLEAELSRWRNGENVPETERLAGEEAALGAELCEETPVNDNSSIVVRIAPEERQKYEEEIRRLYKQLDDKDDEINQQSQLIEKLKQQMLDQEELLVSTRGDNEKVQRELSHLQSENDAAKDEVKEVLQALEELAVNYDQKSQEVEEKSQQNQLLVDELSQKVATMLSLESELQRLQEVSGHQRKRIAEVLNGLMKDLSEFSVIVGNGEIKLPVEISGAIEEEFTVARLYISKIKSEVKSVVKRCRQLENLQVECHRKMEVTGRELSSCQLLISQHEAKIRSLTEYMQSVELKKRHLEESYDSLSDELAKLQAQETVHEVALKDKEPDTQDADEVKKALEMQMENHREAHHRQLARLRDEINEKQKTIDELKDLNQKLQLELEKLQADYEKLKSEEHEKSTKLQELTFLYERHEQSKQDLKGLEETVARELQTLHNLRKLFVQDVTTRVKKSAEMEPEDSGGIHSQKQKISFLENNLEQLTKVHKQLVRDNADLRCELPKLEKRLRATAERVKALEGALKEAKEGAMKDKRRYQQEVDRIKEAVRYKSSGKRGHSAQIAKPVRPGHYPASSPTNPYGTRSPECISYTNSLFQNYQNLYLQATPSSSSDMYFANSCTSSGAPSSGGPLASYQKANMDNGNATDINDNRSDLPCGYEAEDQAKLFPLHQETAAS</sequence>
<keyword evidence="9" id="KW-0206">Cytoskeleton</keyword>
<feature type="compositionally biased region" description="Low complexity" evidence="13">
    <location>
        <begin position="891"/>
        <end position="900"/>
    </location>
</feature>
<keyword evidence="4 11" id="KW-0493">Microtubule</keyword>
<keyword evidence="2" id="KW-0963">Cytoplasm</keyword>
<evidence type="ECO:0000256" key="11">
    <source>
        <dbReference type="RuleBase" id="RU000394"/>
    </source>
</evidence>
<evidence type="ECO:0000256" key="3">
    <source>
        <dbReference type="ARBA" id="ARBA00022553"/>
    </source>
</evidence>
<dbReference type="PANTHER" id="PTHR47968">
    <property type="entry name" value="CENTROMERE PROTEIN E"/>
    <property type="match status" value="1"/>
</dbReference>
<dbReference type="Proteomes" id="UP000233040">
    <property type="component" value="Unassembled WGS sequence"/>
</dbReference>
<keyword evidence="5 11" id="KW-0547">Nucleotide-binding</keyword>
<evidence type="ECO:0000256" key="1">
    <source>
        <dbReference type="ARBA" id="ARBA00004245"/>
    </source>
</evidence>
<dbReference type="InterPro" id="IPR001752">
    <property type="entry name" value="Kinesin_motor_dom"/>
</dbReference>
<evidence type="ECO:0000256" key="2">
    <source>
        <dbReference type="ARBA" id="ARBA00022490"/>
    </source>
</evidence>
<feature type="coiled-coil region" evidence="12">
    <location>
        <begin position="325"/>
        <end position="450"/>
    </location>
</feature>
<keyword evidence="6 11" id="KW-0067">ATP-binding</keyword>
<evidence type="ECO:0000259" key="14">
    <source>
        <dbReference type="PROSITE" id="PS50067"/>
    </source>
</evidence>
<dbReference type="SMART" id="SM00129">
    <property type="entry name" value="KISc"/>
    <property type="match status" value="1"/>
</dbReference>
<dbReference type="GO" id="GO:0032991">
    <property type="term" value="C:protein-containing complex"/>
    <property type="evidence" value="ECO:0007669"/>
    <property type="project" value="UniProtKB-ARBA"/>
</dbReference>
<evidence type="ECO:0000256" key="8">
    <source>
        <dbReference type="ARBA" id="ARBA00023175"/>
    </source>
</evidence>
<accession>A0A2K5R656</accession>
<dbReference type="PANTHER" id="PTHR47968:SF62">
    <property type="entry name" value="KINESIN FAMILY MEMBER 5A"/>
    <property type="match status" value="1"/>
</dbReference>
<keyword evidence="7 12" id="KW-0175">Coiled coil</keyword>
<dbReference type="InterPro" id="IPR059182">
    <property type="entry name" value="Khc_C"/>
</dbReference>
<dbReference type="PROSITE" id="PS50067">
    <property type="entry name" value="KINESIN_MOTOR_2"/>
    <property type="match status" value="1"/>
</dbReference>
<feature type="domain" description="Kinesin motor" evidence="14">
    <location>
        <begin position="1"/>
        <end position="238"/>
    </location>
</feature>
<feature type="compositionally biased region" description="Polar residues" evidence="13">
    <location>
        <begin position="902"/>
        <end position="914"/>
    </location>
</feature>
<dbReference type="GO" id="GO:0003777">
    <property type="term" value="F:microtubule motor activity"/>
    <property type="evidence" value="ECO:0007669"/>
    <property type="project" value="InterPro"/>
</dbReference>
<dbReference type="InterPro" id="IPR036961">
    <property type="entry name" value="Kinesin_motor_dom_sf"/>
</dbReference>
<evidence type="ECO:0000256" key="10">
    <source>
        <dbReference type="PROSITE-ProRule" id="PRU00283"/>
    </source>
</evidence>
<dbReference type="GeneTree" id="ENSGT00940000159439"/>
<name>A0A2K5R656_CEBIM</name>
<evidence type="ECO:0000256" key="4">
    <source>
        <dbReference type="ARBA" id="ARBA00022701"/>
    </source>
</evidence>
<comment type="caution">
    <text evidence="10">Lacks conserved residue(s) required for the propagation of feature annotation.</text>
</comment>
<dbReference type="AlphaFoldDB" id="A0A2K5R656"/>
<feature type="coiled-coil region" evidence="12">
    <location>
        <begin position="243"/>
        <end position="277"/>
    </location>
</feature>
<evidence type="ECO:0000256" key="9">
    <source>
        <dbReference type="ARBA" id="ARBA00023212"/>
    </source>
</evidence>
<dbReference type="GO" id="GO:0098957">
    <property type="term" value="P:anterograde axonal transport of mitochondrion"/>
    <property type="evidence" value="ECO:0007669"/>
    <property type="project" value="UniProtKB-ARBA"/>
</dbReference>
<keyword evidence="8 11" id="KW-0505">Motor protein</keyword>
<dbReference type="InterPro" id="IPR019821">
    <property type="entry name" value="Kinesin_motor_CS"/>
</dbReference>